<reference evidence="2 3" key="1">
    <citation type="submission" date="2016-10" db="EMBL/GenBank/DDBJ databases">
        <authorList>
            <person name="de Groot N.N."/>
        </authorList>
    </citation>
    <scope>NUCLEOTIDE SEQUENCE [LARGE SCALE GENOMIC DNA]</scope>
    <source>
        <strain evidence="2 3">DSM 10495</strain>
    </source>
</reference>
<name>A0A1H4KL16_9MICC</name>
<sequence>MARGTGPGLDAMRWSVDEQAEIRRDIFRWLQGQEIANGGYEFRRDFLRSAYSYRGHQIALMDPQTGIWNPRGFDTTLSITNTLKGPYDDETNAEYLRYSYERRSGQPLVSGRNLKLRAAAERNDPVILFQEIHPALYVPRYPVFLDRDDPVEGYVDVFLDRALSDPEDPLYDSGTPKAYAERVRKVRLHQQDFRRRVVYAYEYHCAICELDIHALIDAAHITPDAHVSSSTEVSNGLALCKLHHAAFDGNLLGIDRHYRVSVRPDVLALTGTSLVKHGMQDMNGRSLYVPSAKSLRPDRGSLDRRFQEYLKVADRERTRGAAKTRF</sequence>
<evidence type="ECO:0000259" key="1">
    <source>
        <dbReference type="Pfam" id="PF13391"/>
    </source>
</evidence>
<keyword evidence="2" id="KW-0255">Endonuclease</keyword>
<keyword evidence="3" id="KW-1185">Reference proteome</keyword>
<gene>
    <name evidence="2" type="ORF">SAMN04489745_0687</name>
</gene>
<dbReference type="Proteomes" id="UP000182652">
    <property type="component" value="Unassembled WGS sequence"/>
</dbReference>
<dbReference type="InterPro" id="IPR003615">
    <property type="entry name" value="HNH_nuc"/>
</dbReference>
<dbReference type="Pfam" id="PF13391">
    <property type="entry name" value="HNH_2"/>
    <property type="match status" value="1"/>
</dbReference>
<keyword evidence="2" id="KW-0540">Nuclease</keyword>
<organism evidence="2 3">
    <name type="scientific">Arthrobacter woluwensis</name>
    <dbReference type="NCBI Taxonomy" id="156980"/>
    <lineage>
        <taxon>Bacteria</taxon>
        <taxon>Bacillati</taxon>
        <taxon>Actinomycetota</taxon>
        <taxon>Actinomycetes</taxon>
        <taxon>Micrococcales</taxon>
        <taxon>Micrococcaceae</taxon>
        <taxon>Arthrobacter</taxon>
    </lineage>
</organism>
<dbReference type="AlphaFoldDB" id="A0A1H4KL16"/>
<evidence type="ECO:0000313" key="3">
    <source>
        <dbReference type="Proteomes" id="UP000182652"/>
    </source>
</evidence>
<protein>
    <submittedName>
        <fullName evidence="2">Putative restriction endonuclease</fullName>
    </submittedName>
</protein>
<accession>A0A1H4KL16</accession>
<feature type="domain" description="HNH nuclease" evidence="1">
    <location>
        <begin position="205"/>
        <end position="255"/>
    </location>
</feature>
<evidence type="ECO:0000313" key="2">
    <source>
        <dbReference type="EMBL" id="SEB58936.1"/>
    </source>
</evidence>
<dbReference type="GO" id="GO:0004519">
    <property type="term" value="F:endonuclease activity"/>
    <property type="evidence" value="ECO:0007669"/>
    <property type="project" value="UniProtKB-KW"/>
</dbReference>
<keyword evidence="2" id="KW-0378">Hydrolase</keyword>
<proteinExistence type="predicted"/>
<dbReference type="EMBL" id="FNSN01000003">
    <property type="protein sequence ID" value="SEB58936.1"/>
    <property type="molecule type" value="Genomic_DNA"/>
</dbReference>